<evidence type="ECO:0000313" key="2">
    <source>
        <dbReference type="Proteomes" id="UP001194746"/>
    </source>
</evidence>
<organism evidence="1 2">
    <name type="scientific">Aspergillus nanangensis</name>
    <dbReference type="NCBI Taxonomy" id="2582783"/>
    <lineage>
        <taxon>Eukaryota</taxon>
        <taxon>Fungi</taxon>
        <taxon>Dikarya</taxon>
        <taxon>Ascomycota</taxon>
        <taxon>Pezizomycotina</taxon>
        <taxon>Eurotiomycetes</taxon>
        <taxon>Eurotiomycetidae</taxon>
        <taxon>Eurotiales</taxon>
        <taxon>Aspergillaceae</taxon>
        <taxon>Aspergillus</taxon>
        <taxon>Aspergillus subgen. Circumdati</taxon>
    </lineage>
</organism>
<dbReference type="AlphaFoldDB" id="A0AAD4GUE1"/>
<reference evidence="1" key="1">
    <citation type="journal article" date="2019" name="Beilstein J. Org. Chem.">
        <title>Nanangenines: drimane sesquiterpenoids as the dominant metabolite cohort of a novel Australian fungus, Aspergillus nanangensis.</title>
        <authorList>
            <person name="Lacey H.J."/>
            <person name="Gilchrist C.L.M."/>
            <person name="Crombie A."/>
            <person name="Kalaitzis J.A."/>
            <person name="Vuong D."/>
            <person name="Rutledge P.J."/>
            <person name="Turner P."/>
            <person name="Pitt J.I."/>
            <person name="Lacey E."/>
            <person name="Chooi Y.H."/>
            <person name="Piggott A.M."/>
        </authorList>
    </citation>
    <scope>NUCLEOTIDE SEQUENCE</scope>
    <source>
        <strain evidence="1">MST-FP2251</strain>
    </source>
</reference>
<dbReference type="EMBL" id="VCAU01000034">
    <property type="protein sequence ID" value="KAF9889647.1"/>
    <property type="molecule type" value="Genomic_DNA"/>
</dbReference>
<name>A0AAD4GUE1_ASPNN</name>
<protein>
    <submittedName>
        <fullName evidence="1">Uncharacterized protein</fullName>
    </submittedName>
</protein>
<reference evidence="1" key="2">
    <citation type="submission" date="2020-02" db="EMBL/GenBank/DDBJ databases">
        <authorList>
            <person name="Gilchrist C.L.M."/>
            <person name="Chooi Y.-H."/>
        </authorList>
    </citation>
    <scope>NUCLEOTIDE SEQUENCE</scope>
    <source>
        <strain evidence="1">MST-FP2251</strain>
    </source>
</reference>
<dbReference type="Proteomes" id="UP001194746">
    <property type="component" value="Unassembled WGS sequence"/>
</dbReference>
<accession>A0AAD4GUE1</accession>
<comment type="caution">
    <text evidence="1">The sequence shown here is derived from an EMBL/GenBank/DDBJ whole genome shotgun (WGS) entry which is preliminary data.</text>
</comment>
<proteinExistence type="predicted"/>
<evidence type="ECO:0000313" key="1">
    <source>
        <dbReference type="EMBL" id="KAF9889647.1"/>
    </source>
</evidence>
<sequence length="158" mass="17205">MPSDAESHHSSFGAIPSQNQWLSCLSASLEIGSIARTLPPDMVVKLTPTASSTFYLAGLVIAMHQVGTEKEEDRQRFQIEAGFLLIILSRAGSHWHIAHNFYVSLKSILSELSMSGSFLDLISILKCWRGPFSTARLLPPVLSQSHLQGTSAQAIIAT</sequence>
<gene>
    <name evidence="1" type="ORF">FE257_007155</name>
</gene>
<keyword evidence="2" id="KW-1185">Reference proteome</keyword>